<dbReference type="PANTHER" id="PTHR47331">
    <property type="entry name" value="PHD-TYPE DOMAIN-CONTAINING PROTEIN"/>
    <property type="match status" value="1"/>
</dbReference>
<sequence>MESFYIENFVTSVSNENALCRFNEESKPIIATACFDLRGWEHTSLKIGRDPSDPILVLGLLWEKDEDNIFCDTTVSKCSSLDLARRNVLSIVHKIFDPLGVLSPATLIPKLLIQRSWNLKTGGDTILPDDYQREFSSWLYDVDCLLNVKIPRSLNIDKIHGLSLHVFL</sequence>
<name>A0A8X6PMD2_NEPPI</name>
<evidence type="ECO:0000313" key="1">
    <source>
        <dbReference type="EMBL" id="GFT78845.1"/>
    </source>
</evidence>
<dbReference type="PANTHER" id="PTHR47331:SF1">
    <property type="entry name" value="GAG-LIKE PROTEIN"/>
    <property type="match status" value="1"/>
</dbReference>
<accession>A0A8X6PMD2</accession>
<dbReference type="InterPro" id="IPR008042">
    <property type="entry name" value="Retrotrans_Pao"/>
</dbReference>
<dbReference type="Proteomes" id="UP000887013">
    <property type="component" value="Unassembled WGS sequence"/>
</dbReference>
<evidence type="ECO:0000313" key="2">
    <source>
        <dbReference type="Proteomes" id="UP000887013"/>
    </source>
</evidence>
<reference evidence="1" key="1">
    <citation type="submission" date="2020-08" db="EMBL/GenBank/DDBJ databases">
        <title>Multicomponent nature underlies the extraordinary mechanical properties of spider dragline silk.</title>
        <authorList>
            <person name="Kono N."/>
            <person name="Nakamura H."/>
            <person name="Mori M."/>
            <person name="Yoshida Y."/>
            <person name="Ohtoshi R."/>
            <person name="Malay A.D."/>
            <person name="Moran D.A.P."/>
            <person name="Tomita M."/>
            <person name="Numata K."/>
            <person name="Arakawa K."/>
        </authorList>
    </citation>
    <scope>NUCLEOTIDE SEQUENCE</scope>
</reference>
<dbReference type="OrthoDB" id="8033604at2759"/>
<dbReference type="AlphaFoldDB" id="A0A8X6PMD2"/>
<protein>
    <submittedName>
        <fullName evidence="1">DUF5641 domain-containing protein</fullName>
    </submittedName>
</protein>
<organism evidence="1 2">
    <name type="scientific">Nephila pilipes</name>
    <name type="common">Giant wood spider</name>
    <name type="synonym">Nephila maculata</name>
    <dbReference type="NCBI Taxonomy" id="299642"/>
    <lineage>
        <taxon>Eukaryota</taxon>
        <taxon>Metazoa</taxon>
        <taxon>Ecdysozoa</taxon>
        <taxon>Arthropoda</taxon>
        <taxon>Chelicerata</taxon>
        <taxon>Arachnida</taxon>
        <taxon>Araneae</taxon>
        <taxon>Araneomorphae</taxon>
        <taxon>Entelegynae</taxon>
        <taxon>Araneoidea</taxon>
        <taxon>Nephilidae</taxon>
        <taxon>Nephila</taxon>
    </lineage>
</organism>
<keyword evidence="2" id="KW-1185">Reference proteome</keyword>
<dbReference type="Pfam" id="PF05380">
    <property type="entry name" value="Peptidase_A17"/>
    <property type="match status" value="1"/>
</dbReference>
<proteinExistence type="predicted"/>
<dbReference type="EMBL" id="BMAW01022663">
    <property type="protein sequence ID" value="GFT78845.1"/>
    <property type="molecule type" value="Genomic_DNA"/>
</dbReference>
<gene>
    <name evidence="1" type="primary">X975_05852</name>
    <name evidence="1" type="ORF">NPIL_564261</name>
</gene>
<comment type="caution">
    <text evidence="1">The sequence shown here is derived from an EMBL/GenBank/DDBJ whole genome shotgun (WGS) entry which is preliminary data.</text>
</comment>